<sequence length="229" mass="24644">MSNFLPINTILVPQGAEHKAVCRGLSGVSGSIPTVVAIPVGMKPLLKYLQQSQGNGQFLAPKSRVLIMGVCGSLSDRYAVGDIVLYQDCVYQGKQQECDRTFTDQLHSSIPGNISFVKSLTSDRVIWSAAEKHRLGETLAADVVDMEGFTALEFFNTAGVDVAMLRVVCDDCQHDIPDLTAAINSDGSLNPFPLAMGMLRQPLAATRLIRGSLTALKVLEEVTNTLFSG</sequence>
<protein>
    <submittedName>
        <fullName evidence="2">Phosphorylase</fullName>
    </submittedName>
</protein>
<accession>A0ABR8ESB9</accession>
<feature type="domain" description="Nucleoside phosphorylase" evidence="1">
    <location>
        <begin position="64"/>
        <end position="174"/>
    </location>
</feature>
<dbReference type="SUPFAM" id="SSF53167">
    <property type="entry name" value="Purine and uridine phosphorylases"/>
    <property type="match status" value="1"/>
</dbReference>
<organism evidence="2 3">
    <name type="scientific">Nostoc linckia FACHB-391</name>
    <dbReference type="NCBI Taxonomy" id="2692906"/>
    <lineage>
        <taxon>Bacteria</taxon>
        <taxon>Bacillati</taxon>
        <taxon>Cyanobacteriota</taxon>
        <taxon>Cyanophyceae</taxon>
        <taxon>Nostocales</taxon>
        <taxon>Nostocaceae</taxon>
        <taxon>Nostoc</taxon>
    </lineage>
</organism>
<dbReference type="EMBL" id="JACJTE010000003">
    <property type="protein sequence ID" value="MBD2559957.1"/>
    <property type="molecule type" value="Genomic_DNA"/>
</dbReference>
<evidence type="ECO:0000259" key="1">
    <source>
        <dbReference type="Pfam" id="PF01048"/>
    </source>
</evidence>
<dbReference type="Pfam" id="PF01048">
    <property type="entry name" value="PNP_UDP_1"/>
    <property type="match status" value="1"/>
</dbReference>
<dbReference type="Gene3D" id="3.40.50.1580">
    <property type="entry name" value="Nucleoside phosphorylase domain"/>
    <property type="match status" value="1"/>
</dbReference>
<evidence type="ECO:0000313" key="2">
    <source>
        <dbReference type="EMBL" id="MBD2559957.1"/>
    </source>
</evidence>
<dbReference type="RefSeq" id="WP_190890274.1">
    <property type="nucleotide sequence ID" value="NZ_JACJTE010000003.1"/>
</dbReference>
<dbReference type="InterPro" id="IPR035994">
    <property type="entry name" value="Nucleoside_phosphorylase_sf"/>
</dbReference>
<gene>
    <name evidence="2" type="ORF">H6G95_04845</name>
</gene>
<dbReference type="InterPro" id="IPR000845">
    <property type="entry name" value="Nucleoside_phosphorylase_d"/>
</dbReference>
<keyword evidence="3" id="KW-1185">Reference proteome</keyword>
<comment type="caution">
    <text evidence="2">The sequence shown here is derived from an EMBL/GenBank/DDBJ whole genome shotgun (WGS) entry which is preliminary data.</text>
</comment>
<name>A0ABR8ESB9_NOSLI</name>
<proteinExistence type="predicted"/>
<evidence type="ECO:0000313" key="3">
    <source>
        <dbReference type="Proteomes" id="UP000604661"/>
    </source>
</evidence>
<dbReference type="Proteomes" id="UP000604661">
    <property type="component" value="Unassembled WGS sequence"/>
</dbReference>
<reference evidence="2 3" key="1">
    <citation type="journal article" date="2020" name="ISME J.">
        <title>Comparative genomics reveals insights into cyanobacterial evolution and habitat adaptation.</title>
        <authorList>
            <person name="Chen M.Y."/>
            <person name="Teng W.K."/>
            <person name="Zhao L."/>
            <person name="Hu C.X."/>
            <person name="Zhou Y.K."/>
            <person name="Han B.P."/>
            <person name="Song L.R."/>
            <person name="Shu W.S."/>
        </authorList>
    </citation>
    <scope>NUCLEOTIDE SEQUENCE [LARGE SCALE GENOMIC DNA]</scope>
    <source>
        <strain evidence="2 3">FACHB-391</strain>
    </source>
</reference>